<dbReference type="InterPro" id="IPR051127">
    <property type="entry name" value="Fungal_SecMet_Regulators"/>
</dbReference>
<keyword evidence="3" id="KW-0238">DNA-binding</keyword>
<dbReference type="InterPro" id="IPR001138">
    <property type="entry name" value="Zn2Cys6_DnaBD"/>
</dbReference>
<dbReference type="GO" id="GO:0000981">
    <property type="term" value="F:DNA-binding transcription factor activity, RNA polymerase II-specific"/>
    <property type="evidence" value="ECO:0007669"/>
    <property type="project" value="InterPro"/>
</dbReference>
<dbReference type="SMART" id="SM00066">
    <property type="entry name" value="GAL4"/>
    <property type="match status" value="1"/>
</dbReference>
<evidence type="ECO:0000313" key="8">
    <source>
        <dbReference type="EMBL" id="PYH67645.1"/>
    </source>
</evidence>
<dbReference type="PANTHER" id="PTHR47424:SF3">
    <property type="entry name" value="REGULATORY PROTEIN GAL4"/>
    <property type="match status" value="1"/>
</dbReference>
<keyword evidence="2" id="KW-0805">Transcription regulation</keyword>
<dbReference type="PROSITE" id="PS50048">
    <property type="entry name" value="ZN2_CY6_FUNGAL_2"/>
    <property type="match status" value="1"/>
</dbReference>
<protein>
    <recommendedName>
        <fullName evidence="7">Zn(2)-C6 fungal-type domain-containing protein</fullName>
    </recommendedName>
</protein>
<keyword evidence="5" id="KW-0539">Nucleus</keyword>
<dbReference type="EMBL" id="KZ821629">
    <property type="protein sequence ID" value="PYH67645.1"/>
    <property type="molecule type" value="Genomic_DNA"/>
</dbReference>
<dbReference type="Pfam" id="PF04082">
    <property type="entry name" value="Fungal_trans"/>
    <property type="match status" value="1"/>
</dbReference>
<accession>A0A319B5E4</accession>
<sequence>MVEADSERAQEAQATPARPTSDITFHSIASETRSAKRRKTQLACNACRDQKTRCNGNRPSCSRCAKKGFTCTYEKGSLKNQRYISTLEDRLKELEKHSRGGPARAPRDIADPGPSCKATTTSDFEGCGETTPVELYITLQERLNHNTNSAAVNGRLNSPPPPLENYPEAQVLMQQDSRPSFQNEMIGTDATVIVPSLEDNEYCSSANTSTMALVQSTMRATNSSKMSGNMPGLNIASNIDQFASPQHIRRNRQNSEGPEINAFTLPTRRMADNFMSCFWNFTHPIFPILHKPTFVISYDSLWVPPTESFSGSVCGKAEDPIFLSTMNIVFAIGCQFSDLVAPGKRTSLADQFYQRSRALYDIDALDSASLLTVQMLLLTGLYLQSTKYASRCWHMVGLAIRTAQDIGIHIEHTRPSKTQLEREMRRRVWHNCVILDRLLALTFGRPNMISSNSAVPPPLIIDDEYLLQDGEVFSEVNPSPVWNSLIYRCESINHSNGGAEELWWSRGCLEDVLKLNSALDDWRDTIPDNLRLESAMEARTDPRSDTAVLQAKVLYSSPRFLYIRILLLRPTLLSAAQNRHHLSKGDDLGQLRLEEHLAMKVCGLCLSTVHTLVTHLNENLDAVYRSSGWRTVHFLLAAQLCPIPSDEFDSATLQELVSCCITILEQHKLQIQSAVHAIKILENLQHRVVLACEAVMSNFFPNSFLDIDGLTSDLSKSVDPVNMNTLPGDDYTFNTTSQGDLLQFDEIDTTRLSEAWFMEQVGDIEWLGTS</sequence>
<dbReference type="Proteomes" id="UP000248405">
    <property type="component" value="Unassembled WGS sequence"/>
</dbReference>
<dbReference type="GO" id="GO:0006351">
    <property type="term" value="P:DNA-templated transcription"/>
    <property type="evidence" value="ECO:0007669"/>
    <property type="project" value="InterPro"/>
</dbReference>
<evidence type="ECO:0000256" key="4">
    <source>
        <dbReference type="ARBA" id="ARBA00023163"/>
    </source>
</evidence>
<evidence type="ECO:0000256" key="6">
    <source>
        <dbReference type="SAM" id="MobiDB-lite"/>
    </source>
</evidence>
<dbReference type="CDD" id="cd00067">
    <property type="entry name" value="GAL4"/>
    <property type="match status" value="1"/>
</dbReference>
<dbReference type="GO" id="GO:0000435">
    <property type="term" value="P:positive regulation of transcription from RNA polymerase II promoter by galactose"/>
    <property type="evidence" value="ECO:0007669"/>
    <property type="project" value="TreeGrafter"/>
</dbReference>
<dbReference type="GO" id="GO:0005634">
    <property type="term" value="C:nucleus"/>
    <property type="evidence" value="ECO:0007669"/>
    <property type="project" value="TreeGrafter"/>
</dbReference>
<dbReference type="Gene3D" id="4.10.240.10">
    <property type="entry name" value="Zn(2)-C6 fungal-type DNA-binding domain"/>
    <property type="match status" value="1"/>
</dbReference>
<dbReference type="SMART" id="SM00906">
    <property type="entry name" value="Fungal_trans"/>
    <property type="match status" value="1"/>
</dbReference>
<dbReference type="PANTHER" id="PTHR47424">
    <property type="entry name" value="REGULATORY PROTEIN GAL4"/>
    <property type="match status" value="1"/>
</dbReference>
<proteinExistence type="predicted"/>
<dbReference type="PROSITE" id="PS00463">
    <property type="entry name" value="ZN2_CY6_FUNGAL_1"/>
    <property type="match status" value="1"/>
</dbReference>
<dbReference type="Pfam" id="PF00172">
    <property type="entry name" value="Zn_clus"/>
    <property type="match status" value="1"/>
</dbReference>
<evidence type="ECO:0000313" key="9">
    <source>
        <dbReference type="Proteomes" id="UP000248405"/>
    </source>
</evidence>
<dbReference type="SUPFAM" id="SSF57701">
    <property type="entry name" value="Zn2/Cys6 DNA-binding domain"/>
    <property type="match status" value="1"/>
</dbReference>
<dbReference type="OrthoDB" id="3364175at2759"/>
<gene>
    <name evidence="8" type="ORF">BO88DRAFT_416599</name>
</gene>
<feature type="compositionally biased region" description="Basic and acidic residues" evidence="6">
    <location>
        <begin position="1"/>
        <end position="10"/>
    </location>
</feature>
<feature type="region of interest" description="Disordered" evidence="6">
    <location>
        <begin position="95"/>
        <end position="123"/>
    </location>
</feature>
<name>A0A319B5E4_ASPVC</name>
<feature type="domain" description="Zn(2)-C6 fungal-type" evidence="7">
    <location>
        <begin position="43"/>
        <end position="73"/>
    </location>
</feature>
<evidence type="ECO:0000256" key="2">
    <source>
        <dbReference type="ARBA" id="ARBA00023015"/>
    </source>
</evidence>
<dbReference type="InterPro" id="IPR007219">
    <property type="entry name" value="XnlR_reg_dom"/>
</dbReference>
<feature type="region of interest" description="Disordered" evidence="6">
    <location>
        <begin position="1"/>
        <end position="24"/>
    </location>
</feature>
<dbReference type="RefSeq" id="XP_025561439.1">
    <property type="nucleotide sequence ID" value="XM_025708259.1"/>
</dbReference>
<dbReference type="GO" id="GO:0008270">
    <property type="term" value="F:zinc ion binding"/>
    <property type="evidence" value="ECO:0007669"/>
    <property type="project" value="InterPro"/>
</dbReference>
<organism evidence="8 9">
    <name type="scientific">Aspergillus vadensis (strain CBS 113365 / IMI 142717 / IBT 24658)</name>
    <dbReference type="NCBI Taxonomy" id="1448311"/>
    <lineage>
        <taxon>Eukaryota</taxon>
        <taxon>Fungi</taxon>
        <taxon>Dikarya</taxon>
        <taxon>Ascomycota</taxon>
        <taxon>Pezizomycotina</taxon>
        <taxon>Eurotiomycetes</taxon>
        <taxon>Eurotiomycetidae</taxon>
        <taxon>Eurotiales</taxon>
        <taxon>Aspergillaceae</taxon>
        <taxon>Aspergillus</taxon>
        <taxon>Aspergillus subgen. Circumdati</taxon>
    </lineage>
</organism>
<keyword evidence="4" id="KW-0804">Transcription</keyword>
<dbReference type="GeneID" id="37212851"/>
<reference evidence="8" key="1">
    <citation type="submission" date="2016-12" db="EMBL/GenBank/DDBJ databases">
        <title>The genomes of Aspergillus section Nigri reveals drivers in fungal speciation.</title>
        <authorList>
            <consortium name="DOE Joint Genome Institute"/>
            <person name="Vesth T.C."/>
            <person name="Nybo J."/>
            <person name="Theobald S."/>
            <person name="Brandl J."/>
            <person name="Frisvad J.C."/>
            <person name="Nielsen K.F."/>
            <person name="Lyhne E.K."/>
            <person name="Kogle M.E."/>
            <person name="Kuo A."/>
            <person name="Riley R."/>
            <person name="Clum A."/>
            <person name="Nolan M."/>
            <person name="Lipzen A."/>
            <person name="Salamov A."/>
            <person name="Henrissat B."/>
            <person name="Wiebenga A."/>
            <person name="De Vries R.P."/>
            <person name="Grigoriev I.V."/>
            <person name="Mortensen U.H."/>
            <person name="Andersen M.R."/>
            <person name="Baker S.E."/>
        </authorList>
    </citation>
    <scope>NUCLEOTIDE SEQUENCE [LARGE SCALE GENOMIC DNA]</scope>
    <source>
        <strain evidence="8">CBS 113365</strain>
    </source>
</reference>
<dbReference type="CDD" id="cd12148">
    <property type="entry name" value="fungal_TF_MHR"/>
    <property type="match status" value="1"/>
</dbReference>
<keyword evidence="1" id="KW-0479">Metal-binding</keyword>
<evidence type="ECO:0000259" key="7">
    <source>
        <dbReference type="PROSITE" id="PS50048"/>
    </source>
</evidence>
<dbReference type="InterPro" id="IPR036864">
    <property type="entry name" value="Zn2-C6_fun-type_DNA-bd_sf"/>
</dbReference>
<dbReference type="AlphaFoldDB" id="A0A319B5E4"/>
<evidence type="ECO:0000256" key="3">
    <source>
        <dbReference type="ARBA" id="ARBA00023125"/>
    </source>
</evidence>
<evidence type="ECO:0000256" key="5">
    <source>
        <dbReference type="ARBA" id="ARBA00023242"/>
    </source>
</evidence>
<evidence type="ECO:0000256" key="1">
    <source>
        <dbReference type="ARBA" id="ARBA00022723"/>
    </source>
</evidence>
<keyword evidence="9" id="KW-1185">Reference proteome</keyword>
<dbReference type="GO" id="GO:0000978">
    <property type="term" value="F:RNA polymerase II cis-regulatory region sequence-specific DNA binding"/>
    <property type="evidence" value="ECO:0007669"/>
    <property type="project" value="TreeGrafter"/>
</dbReference>